<protein>
    <submittedName>
        <fullName evidence="4">Uncharacterized protein</fullName>
    </submittedName>
</protein>
<dbReference type="InterPro" id="IPR056747">
    <property type="entry name" value="VPS13-like_M"/>
</dbReference>
<gene>
    <name evidence="4" type="ORF">DNTS_006035</name>
</gene>
<feature type="domain" description="VPS13-like middle region" evidence="2">
    <location>
        <begin position="727"/>
        <end position="1719"/>
    </location>
</feature>
<name>A0A553Q047_9TELE</name>
<dbReference type="STRING" id="623744.A0A553Q047"/>
<dbReference type="EMBL" id="SRMA01026482">
    <property type="protein sequence ID" value="TRY83307.1"/>
    <property type="molecule type" value="Genomic_DNA"/>
</dbReference>
<sequence length="2396" mass="266333">MPSGVKASTMAPVLEVCVQRLEMKVCEWPALLFISGTLGAIRVCVRTPAVVPVLQAPCDTSELKNSRWLNSIHKPSSLLTPDLLQITLQIPQQEQTLTCCPGAVLLLSLQGVAVNLDPVLSTWILFQPQRTSTSRHTQQVSMRKRREDEASVGSTAHTHTSSPLKSRTVTVFPSSEEPPVSPEERMKNLITNTWNAVKQLTLQSVCDALVVCLPQISVTSAGYRHTSPLQDAPFHPRPPLEEGGGFPWTLGLSGLSVYSLRGHTALSLLDPLGCSSSLALTAPKLQSSDAFIVCVHVDLEPAHLHCTNAQVELVFSLWCRWSQVYNAFSRMQSSHTHTHRAAFQESSAAAAGFPESSAVGGATSPMHSSTCSPSADLGSAAEGASAHSEELAGCEVMTLEQKTCSISSSRKMSVWMQWMLPKLTLTLREHGTHSHTHIVCVMAELEELSSSVDIQDVYTKLKCKVGRFHIDHYRSGAAERWLFDGVILQCKETPGNPLLLLPAESKRCSDYLSCCLHVCVCVCVSSDALTSEVVLSCSEKLNRRTVLLRTLPQQEPLTHSSCFPPVREKEIVCDILLMSKPAAAKALEASHGFLSLTYTRAVTRNVRHRLTHRSQTPETHTLHSHPVDASPRFLHEILLNTQPFDLVLSPRLLRTLQSVFTLHTPEHILTPSVQRVHTSRRMRAQTQLCSSSLPLIYLNTSTIRIFCPLEEMHSHCTPDSQWKSRKEDTVVLKISSLCVTPQAENPLPRTVLRKDIYQRALSLGVVGEPGSEVEDRQYQLDLQGINMGTAAWHQLRAERERERGTSESRASTAQNPALEWNTASRIRHQQEKRVILSPIINDFSIRITAAPAVVYRKPSSAEEVLVCGHSLEMNVTSNLDLFLSVSQTHTLQQLLEETLNLTREETHNSKVSPAPSPPFAPPSVPMESVCGQDSGFGSDSARVRLAQVERHLTRPPPQLLPLHPKGGASSLSFVPFDIFLTAGRVSLMMFDHDTVEEEESGKKSWEAAAGHHETSSCLEAGTVQRDTSFRHCETILGEHQAESRQKDDSLGISETVTEDNVAGVRPREVTVDSNPGLGSPCPSGRQALGQTVVRAPGRRAEAHRYPLPLLFVQVNQPSAILSIHQRRQRMEISLFDLTLKGPNASYICHDTGKSLPEPQDYSVFWFQTTAGEPDARTGIPPPLLTVSIRDLLSRPELNMIISRPLRVTPTLAKIDQAKAIWEKLFSEKDNEALPRTQTAPAHNNEGPTSSSPKTTTDPSPHNSEAQMDFVPTTEVPHTFELLLSFFRSPVLFQKVTVNTVQLVLSLQMESGSAPPSLTLSLSSLTSAVKLNCANKPTECVSVSIQCGDALLRSSVGNRSAVFAGPFSFTAYIEADWCRHSGNPTPEVQGMPRVLMDVKGGLLQVFWGQLQHNCVSEMLHQLQNHWSDMAKVEVEPKDKPCSSDCVPPTSQSDQSEHSADDLRTGLFQYIQDPGRERIPVAQELVFWAESEDSPGVMLWRYTQSRIITHLRITPVPFNTCDDLEITTADLGDMLQVPCSLEYWDELQGVFVPYREFRLSESSVCELQLPSLTTHTPQSDLVTSDLWRIVLNSTGDPSDESSESEAGSDPLVCVSALAACTRVDSCFSPRFVPSFGLGLHLAHLEVHCCTHLDQLGTVPCHKLRPFLPDRKTPLEHEFAVVCVSNFSVFARQWCNRAQWSHALSFSSTLSCKLLEYRNLTLTPVVQPVALQAWGTHTLSHGHHTLQGDATLEPLHVRFGQYSIHTLERAMHAWSQNGQTDTEEVVFSHYVVCNDTQEVMRFGQVDTDESILLSSNQSHQYSWRSHRSPQLLHICLESLGNWRWAEPFSVDEVGTKLRTITNRGRTASLIIRVRELSGVQKQVLICGRQLFCSFLDISLELRIDHGCSGSETNQLINNFPAHSRLPSLVLENEELGSVSVRTSSELPWSSSVCMDQDSAVLQVACSDESVLHIWCHQISLEPNTHSQQRMVVFTPLFVIRSHLPDPVLVHVEKRSLGLTNSQIIHGRGHTHTLLGVEAEITHHLTFQPSEDEDASPCAVPVSTAVIKQIQARVDQNQNQQNLNPQELLDYFYGEKMDSTFPWPYCTREKERSGVVEPVAQWDSPMRVCLSVWRRGLNTLLVELLPWALLRNHTHSELWLFEGERILTQIPVGHTLVPPNLKEAFQIGVYWPDTNTVHKSAAVRLVHEELSPRWQEGGEAEVLLLDEEGYVHIDITLGTRPGSLKRCQFCLSSTVELGIQVLQIENRTVLLNHTTHSLRYRAATPQDPAVAPQQADTDLSIFTLPASVSDEVYLRSALPFWDVVCVAEPADAQLLFSLEETDPHWSTPALVRSDLPRQSVSVPVTPSKEWPFSTRYTHLWRETTLMSPVDSSAFPHFQKT</sequence>
<dbReference type="Proteomes" id="UP000316079">
    <property type="component" value="Unassembled WGS sequence"/>
</dbReference>
<evidence type="ECO:0000256" key="1">
    <source>
        <dbReference type="SAM" id="MobiDB-lite"/>
    </source>
</evidence>
<feature type="compositionally biased region" description="Polar residues" evidence="1">
    <location>
        <begin position="152"/>
        <end position="172"/>
    </location>
</feature>
<feature type="region of interest" description="Disordered" evidence="1">
    <location>
        <begin position="354"/>
        <end position="375"/>
    </location>
</feature>
<dbReference type="OrthoDB" id="8927279at2759"/>
<comment type="caution">
    <text evidence="4">The sequence shown here is derived from an EMBL/GenBank/DDBJ whole genome shotgun (WGS) entry which is preliminary data.</text>
</comment>
<dbReference type="PANTHER" id="PTHR12517:SF0">
    <property type="entry name" value="INTERMEMBRANE LIPID TRANSFER PROTEIN VPS13B"/>
    <property type="match status" value="1"/>
</dbReference>
<keyword evidence="5" id="KW-1185">Reference proteome</keyword>
<dbReference type="Pfam" id="PF25033">
    <property type="entry name" value="VPS13_M"/>
    <property type="match status" value="1"/>
</dbReference>
<feature type="region of interest" description="Disordered" evidence="1">
    <location>
        <begin position="1436"/>
        <end position="1458"/>
    </location>
</feature>
<dbReference type="Pfam" id="PF25036">
    <property type="entry name" value="VPS13_VAB"/>
    <property type="match status" value="1"/>
</dbReference>
<reference evidence="4 5" key="1">
    <citation type="journal article" date="2019" name="Sci. Data">
        <title>Hybrid genome assembly and annotation of Danionella translucida.</title>
        <authorList>
            <person name="Kadobianskyi M."/>
            <person name="Schulze L."/>
            <person name="Schuelke M."/>
            <person name="Judkewitz B."/>
        </authorList>
    </citation>
    <scope>NUCLEOTIDE SEQUENCE [LARGE SCALE GENOMIC DNA]</scope>
    <source>
        <strain evidence="4 5">Bolton</strain>
    </source>
</reference>
<feature type="region of interest" description="Disordered" evidence="1">
    <location>
        <begin position="134"/>
        <end position="182"/>
    </location>
</feature>
<evidence type="ECO:0000313" key="4">
    <source>
        <dbReference type="EMBL" id="TRY83307.1"/>
    </source>
</evidence>
<evidence type="ECO:0000259" key="2">
    <source>
        <dbReference type="Pfam" id="PF25033"/>
    </source>
</evidence>
<accession>A0A553Q047</accession>
<feature type="compositionally biased region" description="Low complexity" evidence="1">
    <location>
        <begin position="1247"/>
        <end position="1260"/>
    </location>
</feature>
<dbReference type="InterPro" id="IPR009543">
    <property type="entry name" value="VPS13_VAB"/>
</dbReference>
<organism evidence="4 5">
    <name type="scientific">Danionella cerebrum</name>
    <dbReference type="NCBI Taxonomy" id="2873325"/>
    <lineage>
        <taxon>Eukaryota</taxon>
        <taxon>Metazoa</taxon>
        <taxon>Chordata</taxon>
        <taxon>Craniata</taxon>
        <taxon>Vertebrata</taxon>
        <taxon>Euteleostomi</taxon>
        <taxon>Actinopterygii</taxon>
        <taxon>Neopterygii</taxon>
        <taxon>Teleostei</taxon>
        <taxon>Ostariophysi</taxon>
        <taxon>Cypriniformes</taxon>
        <taxon>Danionidae</taxon>
        <taxon>Danioninae</taxon>
        <taxon>Danionella</taxon>
    </lineage>
</organism>
<dbReference type="PANTHER" id="PTHR12517">
    <property type="entry name" value="VACUOLAR PROTEIN SORTING-ASSOCIATED PROTEIN 13B"/>
    <property type="match status" value="1"/>
</dbReference>
<evidence type="ECO:0000313" key="5">
    <source>
        <dbReference type="Proteomes" id="UP000316079"/>
    </source>
</evidence>
<feature type="region of interest" description="Disordered" evidence="1">
    <location>
        <begin position="1231"/>
        <end position="1266"/>
    </location>
</feature>
<proteinExistence type="predicted"/>
<feature type="domain" description="Vacuolar protein sorting-associated protein 13 VPS13 adaptor binding" evidence="3">
    <location>
        <begin position="1785"/>
        <end position="1860"/>
    </location>
</feature>
<evidence type="ECO:0000259" key="3">
    <source>
        <dbReference type="Pfam" id="PF25036"/>
    </source>
</evidence>
<dbReference type="InterPro" id="IPR039782">
    <property type="entry name" value="VPS13B"/>
</dbReference>